<keyword evidence="1" id="KW-1185">Reference proteome</keyword>
<protein>
    <submittedName>
        <fullName evidence="2">FZ domain-containing protein</fullName>
    </submittedName>
</protein>
<dbReference type="AlphaFoldDB" id="A0A0M3I3U8"/>
<dbReference type="Proteomes" id="UP000036681">
    <property type="component" value="Unplaced"/>
</dbReference>
<evidence type="ECO:0000313" key="1">
    <source>
        <dbReference type="Proteomes" id="UP000036681"/>
    </source>
</evidence>
<name>A0A0M3I3U8_ASCLU</name>
<proteinExistence type="predicted"/>
<sequence>MIDVDRMDVRACRSRLTNVTPVISQPTAWMHSASTRSDECEHVYHPVRDHCLAPFPLQNNRCIRPANHSLVAVHAHFAA</sequence>
<evidence type="ECO:0000313" key="2">
    <source>
        <dbReference type="WBParaSite" id="ALUE_0001136501-mRNA-1"/>
    </source>
</evidence>
<reference evidence="2" key="1">
    <citation type="submission" date="2017-02" db="UniProtKB">
        <authorList>
            <consortium name="WormBaseParasite"/>
        </authorList>
    </citation>
    <scope>IDENTIFICATION</scope>
</reference>
<organism evidence="1 2">
    <name type="scientific">Ascaris lumbricoides</name>
    <name type="common">Giant roundworm</name>
    <dbReference type="NCBI Taxonomy" id="6252"/>
    <lineage>
        <taxon>Eukaryota</taxon>
        <taxon>Metazoa</taxon>
        <taxon>Ecdysozoa</taxon>
        <taxon>Nematoda</taxon>
        <taxon>Chromadorea</taxon>
        <taxon>Rhabditida</taxon>
        <taxon>Spirurina</taxon>
        <taxon>Ascaridomorpha</taxon>
        <taxon>Ascaridoidea</taxon>
        <taxon>Ascarididae</taxon>
        <taxon>Ascaris</taxon>
    </lineage>
</organism>
<accession>A0A0M3I3U8</accession>
<dbReference type="WBParaSite" id="ALUE_0001136501-mRNA-1">
    <property type="protein sequence ID" value="ALUE_0001136501-mRNA-1"/>
    <property type="gene ID" value="ALUE_0001136501"/>
</dbReference>